<evidence type="ECO:0000256" key="7">
    <source>
        <dbReference type="SAM" id="Phobius"/>
    </source>
</evidence>
<dbReference type="Gene3D" id="2.60.40.10">
    <property type="entry name" value="Immunoglobulins"/>
    <property type="match status" value="1"/>
</dbReference>
<keyword evidence="3" id="KW-0808">Transferase</keyword>
<organism evidence="9 10">
    <name type="scientific">Fusibacter paucivorans</name>
    <dbReference type="NCBI Taxonomy" id="76009"/>
    <lineage>
        <taxon>Bacteria</taxon>
        <taxon>Bacillati</taxon>
        <taxon>Bacillota</taxon>
        <taxon>Clostridia</taxon>
        <taxon>Eubacteriales</taxon>
        <taxon>Eubacteriales Family XII. Incertae Sedis</taxon>
        <taxon>Fusibacter</taxon>
    </lineage>
</organism>
<evidence type="ECO:0000256" key="5">
    <source>
        <dbReference type="ARBA" id="ARBA00022764"/>
    </source>
</evidence>
<dbReference type="Proteomes" id="UP000746471">
    <property type="component" value="Unassembled WGS sequence"/>
</dbReference>
<comment type="caution">
    <text evidence="9">The sequence shown here is derived from an EMBL/GenBank/DDBJ whole genome shotgun (WGS) entry which is preliminary data.</text>
</comment>
<keyword evidence="7" id="KW-0812">Transmembrane</keyword>
<evidence type="ECO:0000259" key="8">
    <source>
        <dbReference type="Pfam" id="PF16822"/>
    </source>
</evidence>
<dbReference type="InterPro" id="IPR013783">
    <property type="entry name" value="Ig-like_fold"/>
</dbReference>
<protein>
    <recommendedName>
        <fullName evidence="8">AlgX/AlgJ SGNH hydrolase-like domain-containing protein</fullName>
    </recommendedName>
</protein>
<keyword evidence="4" id="KW-0732">Signal</keyword>
<proteinExistence type="predicted"/>
<evidence type="ECO:0000256" key="4">
    <source>
        <dbReference type="ARBA" id="ARBA00022729"/>
    </source>
</evidence>
<keyword evidence="6" id="KW-0016">Alginate biosynthesis</keyword>
<evidence type="ECO:0000256" key="6">
    <source>
        <dbReference type="ARBA" id="ARBA00022841"/>
    </source>
</evidence>
<name>A0ABS5PN53_9FIRM</name>
<keyword evidence="7" id="KW-0472">Membrane</keyword>
<keyword evidence="5" id="KW-0574">Periplasm</keyword>
<dbReference type="EMBL" id="JAHBCL010000011">
    <property type="protein sequence ID" value="MBS7526613.1"/>
    <property type="molecule type" value="Genomic_DNA"/>
</dbReference>
<feature type="transmembrane region" description="Helical" evidence="7">
    <location>
        <begin position="6"/>
        <end position="24"/>
    </location>
</feature>
<reference evidence="9 10" key="1">
    <citation type="submission" date="2021-05" db="EMBL/GenBank/DDBJ databases">
        <title>Fusibacter ferrireducens sp. nov., an anaerobic, sulfur- and Fe-reducing bacterium isolated from the mangrove sediment.</title>
        <authorList>
            <person name="Qiu D."/>
        </authorList>
    </citation>
    <scope>NUCLEOTIDE SEQUENCE [LARGE SCALE GENOMIC DNA]</scope>
    <source>
        <strain evidence="9 10">DSM 12116</strain>
    </source>
</reference>
<evidence type="ECO:0000313" key="10">
    <source>
        <dbReference type="Proteomes" id="UP000746471"/>
    </source>
</evidence>
<evidence type="ECO:0000256" key="3">
    <source>
        <dbReference type="ARBA" id="ARBA00022679"/>
    </source>
</evidence>
<keyword evidence="7" id="KW-1133">Transmembrane helix</keyword>
<evidence type="ECO:0000256" key="2">
    <source>
        <dbReference type="ARBA" id="ARBA00005182"/>
    </source>
</evidence>
<feature type="domain" description="AlgX/AlgJ SGNH hydrolase-like" evidence="8">
    <location>
        <begin position="96"/>
        <end position="288"/>
    </location>
</feature>
<dbReference type="RefSeq" id="WP_213236470.1">
    <property type="nucleotide sequence ID" value="NZ_JAHBCL010000011.1"/>
</dbReference>
<comment type="subcellular location">
    <subcellularLocation>
        <location evidence="1">Periplasm</location>
    </subcellularLocation>
</comment>
<comment type="pathway">
    <text evidence="2">Glycan biosynthesis; alginate biosynthesis.</text>
</comment>
<gene>
    <name evidence="9" type="ORF">KHM83_07990</name>
</gene>
<evidence type="ECO:0000256" key="1">
    <source>
        <dbReference type="ARBA" id="ARBA00004418"/>
    </source>
</evidence>
<accession>A0ABS5PN53</accession>
<dbReference type="Pfam" id="PF16822">
    <property type="entry name" value="ALGX"/>
    <property type="match status" value="1"/>
</dbReference>
<evidence type="ECO:0000313" key="9">
    <source>
        <dbReference type="EMBL" id="MBS7526613.1"/>
    </source>
</evidence>
<keyword evidence="10" id="KW-1185">Reference proteome</keyword>
<sequence length="493" mass="56014">MNRNRIFDIVIIIIFLLILLLPVININRINGRLSETENRYLTKFPSVFDSQGNVADGIKSGFENWLNDNLGFREKLVDFHAHLVFDLLHRSPSEKVELGKNGWMFYTPDNNIKIASGTYPLSGDLLKEIVDKQIIIRDKLKAQGIDYIFVIAPSKAGIYPEMITSGNYSVGKTVGDIFSDAMETAGINVINLREPLLTGKKEEQVYFKTDTHWNEVGAYFGYNYLLNRLTSFGIINSKPIEVEFVPSSRQCEFAAMMGNENFLPSEDYNASVITGAKANSIYSDETFDRIMQINQYYNINTPVYMFANSFKDQSNVLLFGDSMFGMWNMPEMLGESFSQYTYVWSQDITQEYIDAVHPDVVIYEIAERYLNILDTKSPVFSINILNNPQAVILDVDSSQLNIGSTSKLNVTVKNSGNEQWSSDQNIRLGYFIDGYDSGYRFDIPKGVVINPSEEYTFSIDAFKVPDAASGYIEFTMLQEGITYFGNRFVVDVF</sequence>
<dbReference type="InterPro" id="IPR031811">
    <property type="entry name" value="ALGX/ALGJ_SGNH-like"/>
</dbReference>